<dbReference type="RefSeq" id="WP_123045817.1">
    <property type="nucleotide sequence ID" value="NZ_RDSR01000011.1"/>
</dbReference>
<evidence type="ECO:0000256" key="1">
    <source>
        <dbReference type="SAM" id="Phobius"/>
    </source>
</evidence>
<feature type="transmembrane region" description="Helical" evidence="1">
    <location>
        <begin position="541"/>
        <end position="560"/>
    </location>
</feature>
<feature type="transmembrane region" description="Helical" evidence="1">
    <location>
        <begin position="345"/>
        <end position="365"/>
    </location>
</feature>
<feature type="transmembrane region" description="Helical" evidence="1">
    <location>
        <begin position="869"/>
        <end position="888"/>
    </location>
</feature>
<feature type="transmembrane region" description="Helical" evidence="1">
    <location>
        <begin position="921"/>
        <end position="942"/>
    </location>
</feature>
<protein>
    <submittedName>
        <fullName evidence="3">Efflux RND transporter permease subunit</fullName>
    </submittedName>
</protein>
<feature type="transmembrane region" description="Helical" evidence="1">
    <location>
        <begin position="969"/>
        <end position="989"/>
    </location>
</feature>
<keyword evidence="2" id="KW-0732">Signal</keyword>
<dbReference type="InterPro" id="IPR001036">
    <property type="entry name" value="Acrflvin-R"/>
</dbReference>
<dbReference type="InterPro" id="IPR027463">
    <property type="entry name" value="AcrB_DN_DC_subdom"/>
</dbReference>
<dbReference type="Proteomes" id="UP000279859">
    <property type="component" value="Unassembled WGS sequence"/>
</dbReference>
<evidence type="ECO:0000256" key="2">
    <source>
        <dbReference type="SAM" id="SignalP"/>
    </source>
</evidence>
<comment type="caution">
    <text evidence="3">The sequence shown here is derived from an EMBL/GenBank/DDBJ whole genome shotgun (WGS) entry which is preliminary data.</text>
</comment>
<dbReference type="PRINTS" id="PR00702">
    <property type="entry name" value="ACRIFLAVINRP"/>
</dbReference>
<dbReference type="Gene3D" id="3.30.70.1320">
    <property type="entry name" value="Multidrug efflux transporter AcrB pore domain like"/>
    <property type="match status" value="1"/>
</dbReference>
<dbReference type="Gene3D" id="1.20.1640.10">
    <property type="entry name" value="Multidrug efflux transporter AcrB transmembrane domain"/>
    <property type="match status" value="2"/>
</dbReference>
<dbReference type="GO" id="GO:0042910">
    <property type="term" value="F:xenobiotic transmembrane transporter activity"/>
    <property type="evidence" value="ECO:0007669"/>
    <property type="project" value="TreeGrafter"/>
</dbReference>
<keyword evidence="1" id="KW-0812">Transmembrane</keyword>
<feature type="transmembrane region" description="Helical" evidence="1">
    <location>
        <begin position="895"/>
        <end position="915"/>
    </location>
</feature>
<feature type="transmembrane region" description="Helical" evidence="1">
    <location>
        <begin position="1001"/>
        <end position="1025"/>
    </location>
</feature>
<dbReference type="Gene3D" id="3.30.70.1430">
    <property type="entry name" value="Multidrug efflux transporter AcrB pore domain"/>
    <property type="match status" value="2"/>
</dbReference>
<dbReference type="AlphaFoldDB" id="A0A3M8LBN3"/>
<gene>
    <name evidence="3" type="ORF">EEJ31_08170</name>
</gene>
<name>A0A3M8LBN3_9MICO</name>
<dbReference type="PANTHER" id="PTHR32063">
    <property type="match status" value="1"/>
</dbReference>
<feature type="transmembrane region" description="Helical" evidence="1">
    <location>
        <begin position="481"/>
        <end position="507"/>
    </location>
</feature>
<keyword evidence="4" id="KW-1185">Reference proteome</keyword>
<dbReference type="GO" id="GO:0005886">
    <property type="term" value="C:plasma membrane"/>
    <property type="evidence" value="ECO:0007669"/>
    <property type="project" value="TreeGrafter"/>
</dbReference>
<proteinExistence type="predicted"/>
<dbReference type="SUPFAM" id="SSF82693">
    <property type="entry name" value="Multidrug efflux transporter AcrB pore domain, PN1, PN2, PC1 and PC2 subdomains"/>
    <property type="match status" value="2"/>
</dbReference>
<keyword evidence="1" id="KW-0472">Membrane</keyword>
<dbReference type="OrthoDB" id="3306666at2"/>
<dbReference type="SUPFAM" id="SSF82866">
    <property type="entry name" value="Multidrug efflux transporter AcrB transmembrane domain"/>
    <property type="match status" value="2"/>
</dbReference>
<reference evidence="3 4" key="1">
    <citation type="submission" date="2018-11" db="EMBL/GenBank/DDBJ databases">
        <title>Cryobacterium sp. nov., isolated from rhizosphere soil of lettuce.</title>
        <authorList>
            <person name="Wang Y."/>
        </authorList>
    </citation>
    <scope>NUCLEOTIDE SEQUENCE [LARGE SCALE GENOMIC DNA]</scope>
    <source>
        <strain evidence="3 4">NEAU-85</strain>
    </source>
</reference>
<evidence type="ECO:0000313" key="3">
    <source>
        <dbReference type="EMBL" id="RNE62369.1"/>
    </source>
</evidence>
<feature type="chain" id="PRO_5039179178" evidence="2">
    <location>
        <begin position="34"/>
        <end position="1051"/>
    </location>
</feature>
<dbReference type="Gene3D" id="3.30.2090.10">
    <property type="entry name" value="Multidrug efflux transporter AcrB TolC docking domain, DN and DC subdomains"/>
    <property type="match status" value="2"/>
</dbReference>
<accession>A0A3M8LBN3</accession>
<sequence>MRRIIGFSLKFRSMIVALACAVMLIGAAQLSTAPVDVFPEFSPPRVEVQVSCLGLSATEVEQLVTVPMEQALNGVEGLQQLRSKSVPQLSDIVMVFEPNTDLLTARQLVSERVAAVTPTLPSWAAPPLMLQPLSTLSRFMKIGLTSDSRSLIQLSMLAHYKIRAQLLAVPGVANVSIWGARKESLHVRVLPERMQAADVSLEQVMGITNDALNAGLLSYSPGTVVGTGGFVDTPSQRLGVQHVLPIASADDLAQVVIENRPDGPLRLGDVAQVVSDHNALIGDAVIDGGEGLMLVVEKLPWGNTLQVTRGVEQAMQEIAPAMPGVHFDTTIFRPATFIQDSINNLSLSMLLGILLVIMVLGAFLFQWRTALISLIAIPLSLVTAGLVIVLTGSSVNTMVLAGLVIAVGVVVDDAIIDIENIIRRLRHHRAMGGTRSTASVVLEASLEVRGPIVYATLIIVAAAVPIFFLEGLTGAFFRPLAVSYTLAVFASMLVALTVTPALALILLRKAPLDPREPPLVRVLKRGYHAAMTRMLRRPRPGYLVFAAATLAGVVALPFLGQSLMPNFKERDFLIHWISQPGTSVTEEVRITQKGCRDLMAVTGVRNCGTHIGQALSADEIAGVNFGEHWISIDPAVDYDKTRAEIEKVVDSYPGLFRNVQTYLKERIEEVLTGTGDAVVVRLFGDDLDVLRDLADQVDDVLSGIPESADEHVSLDVDVPQIDVKVDLAKAQAYGLKPGDVRRAAAAMVASEEVGDLWRDGKVYDVRVWSPPEVRSSVTNIGNMTIDVPNGGHVRLADVATVSVNATPSDIERDNSSRRIDVSANAVTDSDLGALVQKLNQGLATIDFPSGYHAEVLGEYAERQDAAQRLVLLAVAALIMIFLLLQAVFRSWRLATLIMLTLPVALVGGVFAAWLTGGVLSLGSLVGFLTVMGIAARNGILLISHCQHLQMFEGEPFSAQMVLRGAGERLAPILMTTLATGLALVPLAVLGNIPGHEIEHPMAVVILGGLVTSTLMNLFIVPALYLRFGKPEVTAALDRAAEGAVTARSSST</sequence>
<dbReference type="PANTHER" id="PTHR32063:SF4">
    <property type="entry name" value="SLR6043 PROTEIN"/>
    <property type="match status" value="1"/>
</dbReference>
<organism evidence="3 4">
    <name type="scientific">Cryobacterium tepidiphilum</name>
    <dbReference type="NCBI Taxonomy" id="2486026"/>
    <lineage>
        <taxon>Bacteria</taxon>
        <taxon>Bacillati</taxon>
        <taxon>Actinomycetota</taxon>
        <taxon>Actinomycetes</taxon>
        <taxon>Micrococcales</taxon>
        <taxon>Microbacteriaceae</taxon>
        <taxon>Cryobacterium</taxon>
    </lineage>
</organism>
<feature type="signal peptide" evidence="2">
    <location>
        <begin position="1"/>
        <end position="33"/>
    </location>
</feature>
<dbReference type="EMBL" id="RDSR01000011">
    <property type="protein sequence ID" value="RNE62369.1"/>
    <property type="molecule type" value="Genomic_DNA"/>
</dbReference>
<dbReference type="Gene3D" id="3.30.70.1440">
    <property type="entry name" value="Multidrug efflux transporter AcrB pore domain"/>
    <property type="match status" value="1"/>
</dbReference>
<feature type="transmembrane region" description="Helical" evidence="1">
    <location>
        <begin position="372"/>
        <end position="392"/>
    </location>
</feature>
<feature type="transmembrane region" description="Helical" evidence="1">
    <location>
        <begin position="398"/>
        <end position="416"/>
    </location>
</feature>
<feature type="transmembrane region" description="Helical" evidence="1">
    <location>
        <begin position="452"/>
        <end position="469"/>
    </location>
</feature>
<keyword evidence="1" id="KW-1133">Transmembrane helix</keyword>
<dbReference type="Pfam" id="PF00873">
    <property type="entry name" value="ACR_tran"/>
    <property type="match status" value="1"/>
</dbReference>
<dbReference type="SUPFAM" id="SSF82714">
    <property type="entry name" value="Multidrug efflux transporter AcrB TolC docking domain, DN and DC subdomains"/>
    <property type="match status" value="1"/>
</dbReference>
<evidence type="ECO:0000313" key="4">
    <source>
        <dbReference type="Proteomes" id="UP000279859"/>
    </source>
</evidence>